<sequence length="136" mass="15809">MSSTSTSTSTSHPQQSTLNDTVAREFTAAGYRGDYIRSILDRQDWLNRATFEDDPDNNNQTWIRVERKHLLPDTLIAYQLPWDFDEADSDYLLIKQWVSGEFLDELFAHTQRLRGAKARGLEKKAFVPRPGKVWQF</sequence>
<evidence type="ECO:0000313" key="2">
    <source>
        <dbReference type="Proteomes" id="UP000248349"/>
    </source>
</evidence>
<dbReference type="GeneID" id="37077632"/>
<organism evidence="1 2">
    <name type="scientific">Aspergillus saccharolyticus JOP 1030-1</name>
    <dbReference type="NCBI Taxonomy" id="1450539"/>
    <lineage>
        <taxon>Eukaryota</taxon>
        <taxon>Fungi</taxon>
        <taxon>Dikarya</taxon>
        <taxon>Ascomycota</taxon>
        <taxon>Pezizomycotina</taxon>
        <taxon>Eurotiomycetes</taxon>
        <taxon>Eurotiomycetidae</taxon>
        <taxon>Eurotiales</taxon>
        <taxon>Aspergillaceae</taxon>
        <taxon>Aspergillus</taxon>
        <taxon>Aspergillus subgen. Circumdati</taxon>
    </lineage>
</organism>
<protein>
    <submittedName>
        <fullName evidence="1">Uncharacterized protein</fullName>
    </submittedName>
</protein>
<proteinExistence type="predicted"/>
<gene>
    <name evidence="1" type="ORF">BP01DRAFT_366386</name>
</gene>
<dbReference type="EMBL" id="KZ821236">
    <property type="protein sequence ID" value="PYH44550.1"/>
    <property type="molecule type" value="Genomic_DNA"/>
</dbReference>
<dbReference type="Proteomes" id="UP000248349">
    <property type="component" value="Unassembled WGS sequence"/>
</dbReference>
<reference evidence="1 2" key="1">
    <citation type="submission" date="2016-12" db="EMBL/GenBank/DDBJ databases">
        <title>The genomes of Aspergillus section Nigri reveals drivers in fungal speciation.</title>
        <authorList>
            <consortium name="DOE Joint Genome Institute"/>
            <person name="Vesth T.C."/>
            <person name="Nybo J."/>
            <person name="Theobald S."/>
            <person name="Brandl J."/>
            <person name="Frisvad J.C."/>
            <person name="Nielsen K.F."/>
            <person name="Lyhne E.K."/>
            <person name="Kogle M.E."/>
            <person name="Kuo A."/>
            <person name="Riley R."/>
            <person name="Clum A."/>
            <person name="Nolan M."/>
            <person name="Lipzen A."/>
            <person name="Salamov A."/>
            <person name="Henrissat B."/>
            <person name="Wiebenga A."/>
            <person name="De Vries R.P."/>
            <person name="Grigoriev I.V."/>
            <person name="Mortensen U.H."/>
            <person name="Andersen M.R."/>
            <person name="Baker S.E."/>
        </authorList>
    </citation>
    <scope>NUCLEOTIDE SEQUENCE [LARGE SCALE GENOMIC DNA]</scope>
    <source>
        <strain evidence="1 2">JOP 1030-1</strain>
    </source>
</reference>
<accession>A0A318ZL83</accession>
<name>A0A318ZL83_9EURO</name>
<evidence type="ECO:0000313" key="1">
    <source>
        <dbReference type="EMBL" id="PYH44550.1"/>
    </source>
</evidence>
<dbReference type="RefSeq" id="XP_025430532.1">
    <property type="nucleotide sequence ID" value="XM_025576403.1"/>
</dbReference>
<dbReference type="OrthoDB" id="6133115at2759"/>
<dbReference type="AlphaFoldDB" id="A0A318ZL83"/>
<dbReference type="STRING" id="1450539.A0A318ZL83"/>
<keyword evidence="2" id="KW-1185">Reference proteome</keyword>